<organism evidence="7 8">
    <name type="scientific">Brassicogethes aeneus</name>
    <name type="common">Rape pollen beetle</name>
    <name type="synonym">Meligethes aeneus</name>
    <dbReference type="NCBI Taxonomy" id="1431903"/>
    <lineage>
        <taxon>Eukaryota</taxon>
        <taxon>Metazoa</taxon>
        <taxon>Ecdysozoa</taxon>
        <taxon>Arthropoda</taxon>
        <taxon>Hexapoda</taxon>
        <taxon>Insecta</taxon>
        <taxon>Pterygota</taxon>
        <taxon>Neoptera</taxon>
        <taxon>Endopterygota</taxon>
        <taxon>Coleoptera</taxon>
        <taxon>Polyphaga</taxon>
        <taxon>Cucujiformia</taxon>
        <taxon>Nitidulidae</taxon>
        <taxon>Meligethinae</taxon>
        <taxon>Brassicogethes</taxon>
    </lineage>
</organism>
<dbReference type="SUPFAM" id="SSF57716">
    <property type="entry name" value="Glucocorticoid receptor-like (DNA-binding domain)"/>
    <property type="match status" value="1"/>
</dbReference>
<evidence type="ECO:0000256" key="3">
    <source>
        <dbReference type="ARBA" id="ARBA00022833"/>
    </source>
</evidence>
<evidence type="ECO:0000313" key="7">
    <source>
        <dbReference type="EMBL" id="CAH0548992.1"/>
    </source>
</evidence>
<dbReference type="SMART" id="SM00980">
    <property type="entry name" value="THAP"/>
    <property type="match status" value="1"/>
</dbReference>
<dbReference type="PROSITE" id="PS50950">
    <property type="entry name" value="ZF_THAP"/>
    <property type="match status" value="1"/>
</dbReference>
<dbReference type="InterPro" id="IPR038441">
    <property type="entry name" value="THAP_Znf_sf"/>
</dbReference>
<dbReference type="GO" id="GO:0008270">
    <property type="term" value="F:zinc ion binding"/>
    <property type="evidence" value="ECO:0007669"/>
    <property type="project" value="UniProtKB-KW"/>
</dbReference>
<dbReference type="InterPro" id="IPR026516">
    <property type="entry name" value="THAP1/10"/>
</dbReference>
<evidence type="ECO:0000256" key="5">
    <source>
        <dbReference type="PROSITE-ProRule" id="PRU00309"/>
    </source>
</evidence>
<evidence type="ECO:0000256" key="4">
    <source>
        <dbReference type="ARBA" id="ARBA00023125"/>
    </source>
</evidence>
<dbReference type="Gene3D" id="6.20.210.20">
    <property type="entry name" value="THAP domain"/>
    <property type="match status" value="1"/>
</dbReference>
<dbReference type="AlphaFoldDB" id="A0A9P0FDT8"/>
<dbReference type="OrthoDB" id="7683421at2759"/>
<evidence type="ECO:0000313" key="8">
    <source>
        <dbReference type="Proteomes" id="UP001154078"/>
    </source>
</evidence>
<dbReference type="PANTHER" id="PTHR46600">
    <property type="entry name" value="THAP DOMAIN-CONTAINING"/>
    <property type="match status" value="1"/>
</dbReference>
<keyword evidence="2 5" id="KW-0863">Zinc-finger</keyword>
<dbReference type="EMBL" id="OV121141">
    <property type="protein sequence ID" value="CAH0548992.1"/>
    <property type="molecule type" value="Genomic_DNA"/>
</dbReference>
<dbReference type="PANTHER" id="PTHR46600:SF11">
    <property type="entry name" value="THAP DOMAIN-CONTAINING PROTEIN 10"/>
    <property type="match status" value="1"/>
</dbReference>
<evidence type="ECO:0000259" key="6">
    <source>
        <dbReference type="PROSITE" id="PS50950"/>
    </source>
</evidence>
<proteinExistence type="predicted"/>
<sequence length="230" mass="26319">MVVAKKSKRLYSCVANYCKNNSVNYKGTFFKFPSNVNRTKQWISVCGFNTDINIQNKRICDIHFTSEMFRNTIRPLLNNKAIPIIFPSDINTSFTTNNIGIPDTTSTGVINDHKTIVDQDKPICGNNELIMPKESDISFDNSVSNEVDMQLLNARKATLLEQFLSIMNSIDTEEELEVIEKFIESLQSKLDAMRRGECVSDEEEKCPMDLEVVLVKEEPLDRENEDFRSI</sequence>
<dbReference type="Proteomes" id="UP001154078">
    <property type="component" value="Chromosome 10"/>
</dbReference>
<keyword evidence="8" id="KW-1185">Reference proteome</keyword>
<keyword evidence="1" id="KW-0479">Metal-binding</keyword>
<dbReference type="InterPro" id="IPR006612">
    <property type="entry name" value="THAP_Znf"/>
</dbReference>
<feature type="domain" description="THAP-type" evidence="6">
    <location>
        <begin position="9"/>
        <end position="86"/>
    </location>
</feature>
<dbReference type="Pfam" id="PF05485">
    <property type="entry name" value="THAP"/>
    <property type="match status" value="1"/>
</dbReference>
<dbReference type="GO" id="GO:0043565">
    <property type="term" value="F:sequence-specific DNA binding"/>
    <property type="evidence" value="ECO:0007669"/>
    <property type="project" value="InterPro"/>
</dbReference>
<evidence type="ECO:0000256" key="1">
    <source>
        <dbReference type="ARBA" id="ARBA00022723"/>
    </source>
</evidence>
<protein>
    <recommendedName>
        <fullName evidence="6">THAP-type domain-containing protein</fullName>
    </recommendedName>
</protein>
<reference evidence="7" key="1">
    <citation type="submission" date="2021-12" db="EMBL/GenBank/DDBJ databases">
        <authorList>
            <person name="King R."/>
        </authorList>
    </citation>
    <scope>NUCLEOTIDE SEQUENCE</scope>
</reference>
<keyword evidence="3" id="KW-0862">Zinc</keyword>
<gene>
    <name evidence="7" type="ORF">MELIAE_LOCUS2311</name>
</gene>
<evidence type="ECO:0000256" key="2">
    <source>
        <dbReference type="ARBA" id="ARBA00022771"/>
    </source>
</evidence>
<accession>A0A9P0FDT8</accession>
<name>A0A9P0FDT8_BRAAE</name>
<keyword evidence="4 5" id="KW-0238">DNA-binding</keyword>